<organism evidence="2 3">
    <name type="scientific">Methylobacterium symbioticum</name>
    <dbReference type="NCBI Taxonomy" id="2584084"/>
    <lineage>
        <taxon>Bacteria</taxon>
        <taxon>Pseudomonadati</taxon>
        <taxon>Pseudomonadota</taxon>
        <taxon>Alphaproteobacteria</taxon>
        <taxon>Hyphomicrobiales</taxon>
        <taxon>Methylobacteriaceae</taxon>
        <taxon>Methylobacterium</taxon>
    </lineage>
</organism>
<gene>
    <name evidence="2" type="ORF">MET9862_01637</name>
</gene>
<dbReference type="EMBL" id="CABFPH010000016">
    <property type="protein sequence ID" value="VUD71063.1"/>
    <property type="molecule type" value="Genomic_DNA"/>
</dbReference>
<accession>A0A509ED29</accession>
<dbReference type="Pfam" id="PF06532">
    <property type="entry name" value="NrsF"/>
    <property type="match status" value="1"/>
</dbReference>
<evidence type="ECO:0008006" key="4">
    <source>
        <dbReference type="Google" id="ProtNLM"/>
    </source>
</evidence>
<feature type="transmembrane region" description="Helical" evidence="1">
    <location>
        <begin position="192"/>
        <end position="215"/>
    </location>
</feature>
<keyword evidence="1" id="KW-0812">Transmembrane</keyword>
<feature type="transmembrane region" description="Helical" evidence="1">
    <location>
        <begin position="65"/>
        <end position="84"/>
    </location>
</feature>
<dbReference type="Proteomes" id="UP000410984">
    <property type="component" value="Unassembled WGS sequence"/>
</dbReference>
<dbReference type="RefSeq" id="WP_142582533.1">
    <property type="nucleotide sequence ID" value="NZ_CABFPH010000016.1"/>
</dbReference>
<protein>
    <recommendedName>
        <fullName evidence="4">DUF1109 domain-containing protein</fullName>
    </recommendedName>
</protein>
<dbReference type="InterPro" id="IPR009495">
    <property type="entry name" value="NrsF"/>
</dbReference>
<reference evidence="2 3" key="1">
    <citation type="submission" date="2019-06" db="EMBL/GenBank/DDBJ databases">
        <authorList>
            <person name="Rodrigo-Torres L."/>
            <person name="Arahal R. D."/>
            <person name="Lucena T."/>
        </authorList>
    </citation>
    <scope>NUCLEOTIDE SEQUENCE [LARGE SCALE GENOMIC DNA]</scope>
    <source>
        <strain evidence="2 3">SB0023/3</strain>
    </source>
</reference>
<sequence length="217" mass="21870">MAARHTRPVDDLVGDLVQDLRPIRPLLPAGARALTWLAAAALIGLALACIAETADLRQRLATPDLRMAALGALLTAGTAAYAAFVTSVPGRPAAWALLPLPAATLWIGASGLGCLRAALDPAAEAHAQTGLGCFGFLTAVSLPLSVLLVVMLRRACPLRPNLTAALGGLAAAAAAATLLVPFHPEEATATDIAIHGATVLAVIALNGLAGGRLLARG</sequence>
<keyword evidence="3" id="KW-1185">Reference proteome</keyword>
<evidence type="ECO:0000256" key="1">
    <source>
        <dbReference type="SAM" id="Phobius"/>
    </source>
</evidence>
<feature type="transmembrane region" description="Helical" evidence="1">
    <location>
        <begin position="125"/>
        <end position="150"/>
    </location>
</feature>
<feature type="transmembrane region" description="Helical" evidence="1">
    <location>
        <begin position="96"/>
        <end position="119"/>
    </location>
</feature>
<name>A0A509ED29_9HYPH</name>
<proteinExistence type="predicted"/>
<feature type="transmembrane region" description="Helical" evidence="1">
    <location>
        <begin position="33"/>
        <end position="53"/>
    </location>
</feature>
<evidence type="ECO:0000313" key="2">
    <source>
        <dbReference type="EMBL" id="VUD71063.1"/>
    </source>
</evidence>
<feature type="transmembrane region" description="Helical" evidence="1">
    <location>
        <begin position="162"/>
        <end position="180"/>
    </location>
</feature>
<dbReference type="AlphaFoldDB" id="A0A509ED29"/>
<keyword evidence="1" id="KW-1133">Transmembrane helix</keyword>
<evidence type="ECO:0000313" key="3">
    <source>
        <dbReference type="Proteomes" id="UP000410984"/>
    </source>
</evidence>
<keyword evidence="1" id="KW-0472">Membrane</keyword>
<dbReference type="OrthoDB" id="5948853at2"/>